<name>A0ACC0WMQ4_9STRA</name>
<dbReference type="EMBL" id="CM047591">
    <property type="protein sequence ID" value="KAI9919188.1"/>
    <property type="molecule type" value="Genomic_DNA"/>
</dbReference>
<reference evidence="1 2" key="1">
    <citation type="journal article" date="2022" name="bioRxiv">
        <title>The genome of the oomycete Peronosclerospora sorghi, a cosmopolitan pathogen of maize and sorghum, is inflated with dispersed pseudogenes.</title>
        <authorList>
            <person name="Fletcher K."/>
            <person name="Martin F."/>
            <person name="Isakeit T."/>
            <person name="Cavanaugh K."/>
            <person name="Magill C."/>
            <person name="Michelmore R."/>
        </authorList>
    </citation>
    <scope>NUCLEOTIDE SEQUENCE [LARGE SCALE GENOMIC DNA]</scope>
    <source>
        <strain evidence="1">P6</strain>
    </source>
</reference>
<evidence type="ECO:0000313" key="1">
    <source>
        <dbReference type="EMBL" id="KAI9919188.1"/>
    </source>
</evidence>
<keyword evidence="2" id="KW-1185">Reference proteome</keyword>
<accession>A0ACC0WMQ4</accession>
<organism evidence="1 2">
    <name type="scientific">Peronosclerospora sorghi</name>
    <dbReference type="NCBI Taxonomy" id="230839"/>
    <lineage>
        <taxon>Eukaryota</taxon>
        <taxon>Sar</taxon>
        <taxon>Stramenopiles</taxon>
        <taxon>Oomycota</taxon>
        <taxon>Peronosporomycetes</taxon>
        <taxon>Peronosporales</taxon>
        <taxon>Peronosporaceae</taxon>
        <taxon>Peronosclerospora</taxon>
    </lineage>
</organism>
<sequence>MRPQRNLNCFKNDVASLCSVVLHNCDIIRKSKLHLASTIVFSQSSRLTTQLENFIQGHGSFQCAQSLVMIFLLLSRQQRVAIDLVKVPHVKGFILDRNGFPNSFIMFQGTNRLYQSLIGHEWNE</sequence>
<dbReference type="Proteomes" id="UP001163321">
    <property type="component" value="Chromosome 12"/>
</dbReference>
<proteinExistence type="predicted"/>
<gene>
    <name evidence="1" type="ORF">PsorP6_012125</name>
</gene>
<protein>
    <submittedName>
        <fullName evidence="1">Uncharacterized protein</fullName>
    </submittedName>
</protein>
<evidence type="ECO:0000313" key="2">
    <source>
        <dbReference type="Proteomes" id="UP001163321"/>
    </source>
</evidence>
<comment type="caution">
    <text evidence="1">The sequence shown here is derived from an EMBL/GenBank/DDBJ whole genome shotgun (WGS) entry which is preliminary data.</text>
</comment>